<keyword evidence="6" id="KW-0456">Lyase</keyword>
<keyword evidence="7" id="KW-0511">Multifunctional enzyme</keyword>
<evidence type="ECO:0000256" key="3">
    <source>
        <dbReference type="ARBA" id="ARBA00022763"/>
    </source>
</evidence>
<proteinExistence type="inferred from homology"/>
<evidence type="ECO:0000256" key="4">
    <source>
        <dbReference type="ARBA" id="ARBA00022801"/>
    </source>
</evidence>
<dbReference type="SUPFAM" id="SSF48150">
    <property type="entry name" value="DNA-glycosylase"/>
    <property type="match status" value="1"/>
</dbReference>
<keyword evidence="3" id="KW-0227">DNA damage</keyword>
<dbReference type="RefSeq" id="WP_025161356.1">
    <property type="nucleotide sequence ID" value="NZ_CANCWH010000011.1"/>
</dbReference>
<dbReference type="Gene3D" id="1.10.340.30">
    <property type="entry name" value="Hypothetical protein, domain 2"/>
    <property type="match status" value="1"/>
</dbReference>
<accession>A0A1X2JGV9</accession>
<evidence type="ECO:0000256" key="6">
    <source>
        <dbReference type="ARBA" id="ARBA00023239"/>
    </source>
</evidence>
<dbReference type="InterPro" id="IPR003265">
    <property type="entry name" value="HhH-GPD_domain"/>
</dbReference>
<dbReference type="InterPro" id="IPR023170">
    <property type="entry name" value="HhH_base_excis_C"/>
</dbReference>
<dbReference type="GO" id="GO:0008534">
    <property type="term" value="F:oxidized purine nucleobase lesion DNA N-glycosylase activity"/>
    <property type="evidence" value="ECO:0007669"/>
    <property type="project" value="InterPro"/>
</dbReference>
<dbReference type="EC" id="4.2.99.18" evidence="2"/>
<dbReference type="InterPro" id="IPR012904">
    <property type="entry name" value="OGG_N"/>
</dbReference>
<evidence type="ECO:0000256" key="8">
    <source>
        <dbReference type="ARBA" id="ARBA00023295"/>
    </source>
</evidence>
<dbReference type="Gene3D" id="1.10.1670.10">
    <property type="entry name" value="Helix-hairpin-Helix base-excision DNA repair enzymes (C-terminal)"/>
    <property type="match status" value="1"/>
</dbReference>
<dbReference type="Proteomes" id="UP000326961">
    <property type="component" value="Chromosome"/>
</dbReference>
<dbReference type="PANTHER" id="PTHR10242">
    <property type="entry name" value="8-OXOGUANINE DNA GLYCOSYLASE"/>
    <property type="match status" value="1"/>
</dbReference>
<keyword evidence="8" id="KW-0326">Glycosidase</keyword>
<dbReference type="EMBL" id="CP032452">
    <property type="protein sequence ID" value="QEZ69470.1"/>
    <property type="molecule type" value="Genomic_DNA"/>
</dbReference>
<dbReference type="CDD" id="cd00056">
    <property type="entry name" value="ENDO3c"/>
    <property type="match status" value="1"/>
</dbReference>
<evidence type="ECO:0000256" key="7">
    <source>
        <dbReference type="ARBA" id="ARBA00023268"/>
    </source>
</evidence>
<evidence type="ECO:0000313" key="11">
    <source>
        <dbReference type="EMBL" id="QEZ69470.1"/>
    </source>
</evidence>
<dbReference type="GO" id="GO:0006289">
    <property type="term" value="P:nucleotide-excision repair"/>
    <property type="evidence" value="ECO:0007669"/>
    <property type="project" value="InterPro"/>
</dbReference>
<evidence type="ECO:0000256" key="2">
    <source>
        <dbReference type="ARBA" id="ARBA00012720"/>
    </source>
</evidence>
<comment type="similarity">
    <text evidence="1">Belongs to the type-1 OGG1 family.</text>
</comment>
<dbReference type="SMART" id="SM00478">
    <property type="entry name" value="ENDO3c"/>
    <property type="match status" value="1"/>
</dbReference>
<comment type="catalytic activity">
    <reaction evidence="9">
        <text>2'-deoxyribonucleotide-(2'-deoxyribose 5'-phosphate)-2'-deoxyribonucleotide-DNA = a 3'-end 2'-deoxyribonucleotide-(2,3-dehydro-2,3-deoxyribose 5'-phosphate)-DNA + a 5'-end 5'-phospho-2'-deoxyribonucleoside-DNA + H(+)</text>
        <dbReference type="Rhea" id="RHEA:66592"/>
        <dbReference type="Rhea" id="RHEA-COMP:13180"/>
        <dbReference type="Rhea" id="RHEA-COMP:16897"/>
        <dbReference type="Rhea" id="RHEA-COMP:17067"/>
        <dbReference type="ChEBI" id="CHEBI:15378"/>
        <dbReference type="ChEBI" id="CHEBI:136412"/>
        <dbReference type="ChEBI" id="CHEBI:157695"/>
        <dbReference type="ChEBI" id="CHEBI:167181"/>
        <dbReference type="EC" id="4.2.99.18"/>
    </reaction>
</comment>
<gene>
    <name evidence="11" type="ORF">D4A35_11460</name>
    <name evidence="12" type="ORF">D4A35_12155</name>
</gene>
<dbReference type="InterPro" id="IPR011257">
    <property type="entry name" value="DNA_glycosylase"/>
</dbReference>
<dbReference type="eggNOG" id="COG0122">
    <property type="taxonomic scope" value="Bacteria"/>
</dbReference>
<protein>
    <recommendedName>
        <fullName evidence="2">DNA-(apurinic or apyrimidinic site) lyase</fullName>
        <ecNumber evidence="2">4.2.99.18</ecNumber>
    </recommendedName>
</protein>
<dbReference type="STRING" id="1490.B2H97_13690"/>
<evidence type="ECO:0000256" key="5">
    <source>
        <dbReference type="ARBA" id="ARBA00023204"/>
    </source>
</evidence>
<keyword evidence="4" id="KW-0378">Hydrolase</keyword>
<feature type="domain" description="HhH-GPD" evidence="10">
    <location>
        <begin position="122"/>
        <end position="285"/>
    </location>
</feature>
<dbReference type="Gene3D" id="3.30.310.260">
    <property type="match status" value="1"/>
</dbReference>
<dbReference type="InterPro" id="IPR052054">
    <property type="entry name" value="Oxidative_DNA_repair_enzyme"/>
</dbReference>
<sequence length="291" mass="33962">MKVYEKENSVVIEGALDFDPKHIFECGQCFRWKAEDDGSYTGVAKGRVINVSREGNTVYLKNTNLEDFNKIWKSYFDLETDYAKIKNELKSMDEYLEKATEFGWGIRILRQDPWEMLISFIISSNNRIPMIQKAISNLSREYGTYIGKFNGVDYYDFPTPEQLSKASIADIRACSTGFRDKYIKATTERVISENEDVYNYENLGTEDCRKKLMEFNGVGPKVCDCIALFGMQKYDTFPVDVWVKRVMQEFYVEDDMSLPKIRKYAIDKFEDLSGFAQQYLFYYARELGIGR</sequence>
<dbReference type="GO" id="GO:0140078">
    <property type="term" value="F:class I DNA-(apurinic or apyrimidinic site) endonuclease activity"/>
    <property type="evidence" value="ECO:0007669"/>
    <property type="project" value="UniProtKB-EC"/>
</dbReference>
<dbReference type="AlphaFoldDB" id="A0A1X2JGV9"/>
<dbReference type="PANTHER" id="PTHR10242:SF2">
    <property type="entry name" value="N-GLYCOSYLASE_DNA LYASE"/>
    <property type="match status" value="1"/>
</dbReference>
<evidence type="ECO:0000313" key="12">
    <source>
        <dbReference type="EMBL" id="QEZ69596.1"/>
    </source>
</evidence>
<evidence type="ECO:0000259" key="10">
    <source>
        <dbReference type="SMART" id="SM00478"/>
    </source>
</evidence>
<dbReference type="GO" id="GO:0003684">
    <property type="term" value="F:damaged DNA binding"/>
    <property type="evidence" value="ECO:0007669"/>
    <property type="project" value="InterPro"/>
</dbReference>
<evidence type="ECO:0000256" key="1">
    <source>
        <dbReference type="ARBA" id="ARBA00010679"/>
    </source>
</evidence>
<evidence type="ECO:0000313" key="13">
    <source>
        <dbReference type="Proteomes" id="UP000326961"/>
    </source>
</evidence>
<dbReference type="Pfam" id="PF00730">
    <property type="entry name" value="HhH-GPD"/>
    <property type="match status" value="1"/>
</dbReference>
<organism evidence="12 13">
    <name type="scientific">Paraclostridium bifermentans</name>
    <name type="common">Clostridium bifermentans</name>
    <dbReference type="NCBI Taxonomy" id="1490"/>
    <lineage>
        <taxon>Bacteria</taxon>
        <taxon>Bacillati</taxon>
        <taxon>Bacillota</taxon>
        <taxon>Clostridia</taxon>
        <taxon>Peptostreptococcales</taxon>
        <taxon>Peptostreptococcaceae</taxon>
        <taxon>Paraclostridium</taxon>
    </lineage>
</organism>
<dbReference type="EMBL" id="CP032452">
    <property type="protein sequence ID" value="QEZ69596.1"/>
    <property type="molecule type" value="Genomic_DNA"/>
</dbReference>
<dbReference type="SUPFAM" id="SSF55945">
    <property type="entry name" value="TATA-box binding protein-like"/>
    <property type="match status" value="1"/>
</dbReference>
<dbReference type="GO" id="GO:0006284">
    <property type="term" value="P:base-excision repair"/>
    <property type="evidence" value="ECO:0007669"/>
    <property type="project" value="InterPro"/>
</dbReference>
<name>A0A1X2JGV9_PARBF</name>
<evidence type="ECO:0000256" key="9">
    <source>
        <dbReference type="ARBA" id="ARBA00044632"/>
    </source>
</evidence>
<dbReference type="Pfam" id="PF07934">
    <property type="entry name" value="OGG_N"/>
    <property type="match status" value="1"/>
</dbReference>
<reference evidence="12 13" key="1">
    <citation type="submission" date="2018-09" db="EMBL/GenBank/DDBJ databases">
        <title>A clostridial neurotoxin that targets Anopheles mosquitoes.</title>
        <authorList>
            <person name="Contreras E."/>
            <person name="Masuyer G."/>
            <person name="Qureshi N."/>
            <person name="Chawla S."/>
            <person name="Lim H.L."/>
            <person name="Chen J."/>
            <person name="Stenmark P."/>
            <person name="Gill S."/>
        </authorList>
    </citation>
    <scope>NUCLEOTIDE SEQUENCE [LARGE SCALE GENOMIC DNA]</scope>
    <source>
        <strain evidence="12 13">Cbm</strain>
    </source>
</reference>
<keyword evidence="5" id="KW-0234">DNA repair</keyword>